<evidence type="ECO:0000256" key="1">
    <source>
        <dbReference type="ARBA" id="ARBA00004496"/>
    </source>
</evidence>
<reference evidence="5" key="1">
    <citation type="journal article" date="2021" name="PeerJ">
        <title>Extensive microbial diversity within the chicken gut microbiome revealed by metagenomics and culture.</title>
        <authorList>
            <person name="Gilroy R."/>
            <person name="Ravi A."/>
            <person name="Getino M."/>
            <person name="Pursley I."/>
            <person name="Horton D.L."/>
            <person name="Alikhan N.F."/>
            <person name="Baker D."/>
            <person name="Gharbi K."/>
            <person name="Hall N."/>
            <person name="Watson M."/>
            <person name="Adriaenssens E.M."/>
            <person name="Foster-Nyarko E."/>
            <person name="Jarju S."/>
            <person name="Secka A."/>
            <person name="Antonio M."/>
            <person name="Oren A."/>
            <person name="Chaudhuri R.R."/>
            <person name="La Ragione R."/>
            <person name="Hildebrand F."/>
            <person name="Pallen M.J."/>
        </authorList>
    </citation>
    <scope>NUCLEOTIDE SEQUENCE</scope>
    <source>
        <strain evidence="5">CHK188-4685</strain>
    </source>
</reference>
<dbReference type="AlphaFoldDB" id="A0A9D2L6E4"/>
<dbReference type="GO" id="GO:0005975">
    <property type="term" value="P:carbohydrate metabolic process"/>
    <property type="evidence" value="ECO:0007669"/>
    <property type="project" value="InterPro"/>
</dbReference>
<evidence type="ECO:0000313" key="6">
    <source>
        <dbReference type="Proteomes" id="UP000886804"/>
    </source>
</evidence>
<dbReference type="Gene3D" id="3.20.20.70">
    <property type="entry name" value="Aldolase class I"/>
    <property type="match status" value="1"/>
</dbReference>
<dbReference type="InterPro" id="IPR033919">
    <property type="entry name" value="TSA/FSA_arc/bac"/>
</dbReference>
<sequence>MKLMIDEGQIQVIRRLYDVFPAEGVTTNPSILAKTGRPPYEVLKEIRAFIGKEAQLHVQVTGESREEMLEESRRIRRELGENTFIKVPVNREGMAAIRLMKQDKALVTGTAVYTRMQAYLAAQAGADYVAPYVNRIDNLGADGIQTVKDIHALFRNNGLSTQVLAASFKNSQQVQELCLCGIGAATVSADVMERLLKNDAVDMAVSVFRKDFEGLCGQGKTMKDCG</sequence>
<evidence type="ECO:0000256" key="4">
    <source>
        <dbReference type="ARBA" id="ARBA00023270"/>
    </source>
</evidence>
<dbReference type="CDD" id="cd00956">
    <property type="entry name" value="Transaldolase_FSA"/>
    <property type="match status" value="1"/>
</dbReference>
<evidence type="ECO:0000313" key="5">
    <source>
        <dbReference type="EMBL" id="HJB06872.1"/>
    </source>
</evidence>
<comment type="subcellular location">
    <subcellularLocation>
        <location evidence="1">Cytoplasm</location>
    </subcellularLocation>
</comment>
<dbReference type="FunFam" id="3.20.20.70:FF:000018">
    <property type="entry name" value="Probable transaldolase"/>
    <property type="match status" value="1"/>
</dbReference>
<dbReference type="GO" id="GO:0016740">
    <property type="term" value="F:transferase activity"/>
    <property type="evidence" value="ECO:0007669"/>
    <property type="project" value="UniProtKB-KW"/>
</dbReference>
<dbReference type="EMBL" id="DWYS01000040">
    <property type="protein sequence ID" value="HJB06872.1"/>
    <property type="molecule type" value="Genomic_DNA"/>
</dbReference>
<comment type="caution">
    <text evidence="5">The sequence shown here is derived from an EMBL/GenBank/DDBJ whole genome shotgun (WGS) entry which is preliminary data.</text>
</comment>
<name>A0A9D2L6E4_9FIRM</name>
<gene>
    <name evidence="5" type="ORF">H9716_03290</name>
</gene>
<keyword evidence="2" id="KW-0963">Cytoplasm</keyword>
<dbReference type="SUPFAM" id="SSF51569">
    <property type="entry name" value="Aldolase"/>
    <property type="match status" value="1"/>
</dbReference>
<dbReference type="InterPro" id="IPR018225">
    <property type="entry name" value="Transaldolase_AS"/>
</dbReference>
<dbReference type="GO" id="GO:0016832">
    <property type="term" value="F:aldehyde-lyase activity"/>
    <property type="evidence" value="ECO:0007669"/>
    <property type="project" value="InterPro"/>
</dbReference>
<dbReference type="InterPro" id="IPR013785">
    <property type="entry name" value="Aldolase_TIM"/>
</dbReference>
<organism evidence="5 6">
    <name type="scientific">Candidatus Enterocloster faecavium</name>
    <dbReference type="NCBI Taxonomy" id="2838560"/>
    <lineage>
        <taxon>Bacteria</taxon>
        <taxon>Bacillati</taxon>
        <taxon>Bacillota</taxon>
        <taxon>Clostridia</taxon>
        <taxon>Lachnospirales</taxon>
        <taxon>Lachnospiraceae</taxon>
        <taxon>Enterocloster</taxon>
    </lineage>
</organism>
<dbReference type="PANTHER" id="PTHR10683:SF40">
    <property type="entry name" value="FRUCTOSE-6-PHOSPHATE ALDOLASE 1-RELATED"/>
    <property type="match status" value="1"/>
</dbReference>
<protein>
    <submittedName>
        <fullName evidence="5">Fructose-6-phosphate aldolase</fullName>
    </submittedName>
</protein>
<evidence type="ECO:0000256" key="2">
    <source>
        <dbReference type="ARBA" id="ARBA00022490"/>
    </source>
</evidence>
<dbReference type="Proteomes" id="UP000886804">
    <property type="component" value="Unassembled WGS sequence"/>
</dbReference>
<reference evidence="5" key="2">
    <citation type="submission" date="2021-04" db="EMBL/GenBank/DDBJ databases">
        <authorList>
            <person name="Gilroy R."/>
        </authorList>
    </citation>
    <scope>NUCLEOTIDE SEQUENCE</scope>
    <source>
        <strain evidence="5">CHK188-4685</strain>
    </source>
</reference>
<keyword evidence="3" id="KW-0808">Transferase</keyword>
<evidence type="ECO:0000256" key="3">
    <source>
        <dbReference type="ARBA" id="ARBA00022679"/>
    </source>
</evidence>
<accession>A0A9D2L6E4</accession>
<dbReference type="Pfam" id="PF00923">
    <property type="entry name" value="TAL_FSA"/>
    <property type="match status" value="1"/>
</dbReference>
<proteinExistence type="predicted"/>
<keyword evidence="4" id="KW-0704">Schiff base</keyword>
<dbReference type="PROSITE" id="PS01054">
    <property type="entry name" value="TRANSALDOLASE_1"/>
    <property type="match status" value="1"/>
</dbReference>
<dbReference type="GO" id="GO:0005737">
    <property type="term" value="C:cytoplasm"/>
    <property type="evidence" value="ECO:0007669"/>
    <property type="project" value="UniProtKB-SubCell"/>
</dbReference>
<dbReference type="InterPro" id="IPR001585">
    <property type="entry name" value="TAL/FSA"/>
</dbReference>
<dbReference type="PANTHER" id="PTHR10683">
    <property type="entry name" value="TRANSALDOLASE"/>
    <property type="match status" value="1"/>
</dbReference>